<dbReference type="InterPro" id="IPR040059">
    <property type="entry name" value="PUM3"/>
</dbReference>
<dbReference type="InterPro" id="IPR016024">
    <property type="entry name" value="ARM-type_fold"/>
</dbReference>
<evidence type="ECO:0000256" key="3">
    <source>
        <dbReference type="SAM" id="MobiDB-lite"/>
    </source>
</evidence>
<accession>A0A9P6DWT1</accession>
<evidence type="ECO:0000256" key="2">
    <source>
        <dbReference type="ARBA" id="ARBA00022884"/>
    </source>
</evidence>
<dbReference type="Gene3D" id="1.25.10.10">
    <property type="entry name" value="Leucine-rich Repeat Variant"/>
    <property type="match status" value="2"/>
</dbReference>
<gene>
    <name evidence="5" type="ORF">BS47DRAFT_1329811</name>
</gene>
<dbReference type="SMART" id="SM00025">
    <property type="entry name" value="Pumilio"/>
    <property type="match status" value="4"/>
</dbReference>
<dbReference type="AlphaFoldDB" id="A0A9P6DWT1"/>
<protein>
    <recommendedName>
        <fullName evidence="4">PUM-HD domain-containing protein</fullName>
    </recommendedName>
</protein>
<feature type="compositionally biased region" description="Basic and acidic residues" evidence="3">
    <location>
        <begin position="101"/>
        <end position="112"/>
    </location>
</feature>
<dbReference type="SUPFAM" id="SSF48371">
    <property type="entry name" value="ARM repeat"/>
    <property type="match status" value="1"/>
</dbReference>
<keyword evidence="6" id="KW-1185">Reference proteome</keyword>
<evidence type="ECO:0000313" key="6">
    <source>
        <dbReference type="Proteomes" id="UP000886523"/>
    </source>
</evidence>
<dbReference type="GO" id="GO:0006417">
    <property type="term" value="P:regulation of translation"/>
    <property type="evidence" value="ECO:0007669"/>
    <property type="project" value="TreeGrafter"/>
</dbReference>
<keyword evidence="2" id="KW-0694">RNA-binding</keyword>
<organism evidence="5 6">
    <name type="scientific">Hydnum rufescens UP504</name>
    <dbReference type="NCBI Taxonomy" id="1448309"/>
    <lineage>
        <taxon>Eukaryota</taxon>
        <taxon>Fungi</taxon>
        <taxon>Dikarya</taxon>
        <taxon>Basidiomycota</taxon>
        <taxon>Agaricomycotina</taxon>
        <taxon>Agaricomycetes</taxon>
        <taxon>Cantharellales</taxon>
        <taxon>Hydnaceae</taxon>
        <taxon>Hydnum</taxon>
    </lineage>
</organism>
<dbReference type="GO" id="GO:0003729">
    <property type="term" value="F:mRNA binding"/>
    <property type="evidence" value="ECO:0007669"/>
    <property type="project" value="TreeGrafter"/>
</dbReference>
<dbReference type="InterPro" id="IPR033133">
    <property type="entry name" value="PUM-HD"/>
</dbReference>
<dbReference type="PROSITE" id="PS50303">
    <property type="entry name" value="PUM_HD"/>
    <property type="match status" value="1"/>
</dbReference>
<feature type="compositionally biased region" description="Acidic residues" evidence="3">
    <location>
        <begin position="58"/>
        <end position="78"/>
    </location>
</feature>
<dbReference type="GO" id="GO:0005730">
    <property type="term" value="C:nucleolus"/>
    <property type="evidence" value="ECO:0007669"/>
    <property type="project" value="TreeGrafter"/>
</dbReference>
<evidence type="ECO:0000256" key="1">
    <source>
        <dbReference type="ARBA" id="ARBA00022737"/>
    </source>
</evidence>
<evidence type="ECO:0000313" key="5">
    <source>
        <dbReference type="EMBL" id="KAF9513085.1"/>
    </source>
</evidence>
<dbReference type="InterPro" id="IPR011989">
    <property type="entry name" value="ARM-like"/>
</dbReference>
<keyword evidence="1" id="KW-0677">Repeat</keyword>
<dbReference type="InterPro" id="IPR001313">
    <property type="entry name" value="Pumilio_RNA-bd_rpt"/>
</dbReference>
<reference evidence="5" key="1">
    <citation type="journal article" date="2020" name="Nat. Commun.">
        <title>Large-scale genome sequencing of mycorrhizal fungi provides insights into the early evolution of symbiotic traits.</title>
        <authorList>
            <person name="Miyauchi S."/>
            <person name="Kiss E."/>
            <person name="Kuo A."/>
            <person name="Drula E."/>
            <person name="Kohler A."/>
            <person name="Sanchez-Garcia M."/>
            <person name="Morin E."/>
            <person name="Andreopoulos B."/>
            <person name="Barry K.W."/>
            <person name="Bonito G."/>
            <person name="Buee M."/>
            <person name="Carver A."/>
            <person name="Chen C."/>
            <person name="Cichocki N."/>
            <person name="Clum A."/>
            <person name="Culley D."/>
            <person name="Crous P.W."/>
            <person name="Fauchery L."/>
            <person name="Girlanda M."/>
            <person name="Hayes R.D."/>
            <person name="Keri Z."/>
            <person name="LaButti K."/>
            <person name="Lipzen A."/>
            <person name="Lombard V."/>
            <person name="Magnuson J."/>
            <person name="Maillard F."/>
            <person name="Murat C."/>
            <person name="Nolan M."/>
            <person name="Ohm R.A."/>
            <person name="Pangilinan J."/>
            <person name="Pereira M.F."/>
            <person name="Perotto S."/>
            <person name="Peter M."/>
            <person name="Pfister S."/>
            <person name="Riley R."/>
            <person name="Sitrit Y."/>
            <person name="Stielow J.B."/>
            <person name="Szollosi G."/>
            <person name="Zifcakova L."/>
            <person name="Stursova M."/>
            <person name="Spatafora J.W."/>
            <person name="Tedersoo L."/>
            <person name="Vaario L.M."/>
            <person name="Yamada A."/>
            <person name="Yan M."/>
            <person name="Wang P."/>
            <person name="Xu J."/>
            <person name="Bruns T."/>
            <person name="Baldrian P."/>
            <person name="Vilgalys R."/>
            <person name="Dunand C."/>
            <person name="Henrissat B."/>
            <person name="Grigoriev I.V."/>
            <person name="Hibbett D."/>
            <person name="Nagy L.G."/>
            <person name="Martin F.M."/>
        </authorList>
    </citation>
    <scope>NUCLEOTIDE SEQUENCE</scope>
    <source>
        <strain evidence="5">UP504</strain>
    </source>
</reference>
<dbReference type="Pfam" id="PF08144">
    <property type="entry name" value="CPL"/>
    <property type="match status" value="1"/>
</dbReference>
<dbReference type="OrthoDB" id="497380at2759"/>
<dbReference type="EMBL" id="MU128977">
    <property type="protein sequence ID" value="KAF9513085.1"/>
    <property type="molecule type" value="Genomic_DNA"/>
</dbReference>
<evidence type="ECO:0000259" key="4">
    <source>
        <dbReference type="PROSITE" id="PS50303"/>
    </source>
</evidence>
<name>A0A9P6DWT1_9AGAM</name>
<dbReference type="PANTHER" id="PTHR13389:SF0">
    <property type="entry name" value="PUMILIO HOMOLOG 3"/>
    <property type="match status" value="1"/>
</dbReference>
<comment type="caution">
    <text evidence="5">The sequence shown here is derived from an EMBL/GenBank/DDBJ whole genome shotgun (WGS) entry which is preliminary data.</text>
</comment>
<feature type="region of interest" description="Disordered" evidence="3">
    <location>
        <begin position="1"/>
        <end position="122"/>
    </location>
</feature>
<dbReference type="Proteomes" id="UP000886523">
    <property type="component" value="Unassembled WGS sequence"/>
</dbReference>
<dbReference type="InterPro" id="IPR012959">
    <property type="entry name" value="CPL_dom"/>
</dbReference>
<feature type="domain" description="PUM-HD" evidence="4">
    <location>
        <begin position="128"/>
        <end position="548"/>
    </location>
</feature>
<sequence length="777" mass="86728">MPVRTAVKRSAPSSKAHGPPTKKVAVSKSKAVGQNKSNPDYDGKKRRLPITVPADAHDDPESEDEGNEGDFAADEGADLGEGVNNPEMKASLLAKNPNASRESHKAQREVTRQRQAAKPHADVLSLAKRQWSLARQKNISHAERQKHVKVLMDAVRGKIQDVVFKHDASRVVQTIIKCGTSQERDEVAVELKGRYRDLAQNKYAKFLVTKLLRYCPSQRASIISEFQHHVMRLLLHREASPVVADAYELYSNAAQRDLLLRDFYGKEVALFDTPDTASTGGDKKRGLQMVLDGADTERKKRILGALKDNLINIFNNPDKGAISHGIVHRALWEYLQVINEISDVAEQDKKRHEIFESCQELVAEMVHTKDGSRAVREFVAQGTAKDRKQIIKVLKPHLERMCKDEEAQLVLFTTLDVVDDTKLMSKSVVSEIIVHASTFAFDSHKSGRRALLYLLVPRSLRHFTPATVNILAETDDSRTRTSKKDPEIRIRELRMAASESLLNLVVHNAEELCRDPGASLLVVEIMLFTEGDKTAAIKALLAPLSKPYPTPVPSNGELMHLIDIPHSSRLFKTLIQGGHFDRSTSSVQVVSSFSPSSFASQFMQVVGRENMIRMALGNGAFVVAELVKRVSEEGTETEKSELKGWFDKNVVSNIRVGQRRGSDALIGRWKASNDLPSHVYPFYPEIDSAGWDSESRPQEHVLRSDARASANGSHMMKTATLCLTGSRSNGLEVRFSLWVNHARGPAFEPRLDPLLSIWLCPCSKRNMWDCMHAFACI</sequence>
<proteinExistence type="predicted"/>
<feature type="compositionally biased region" description="Low complexity" evidence="3">
    <location>
        <begin position="22"/>
        <end position="32"/>
    </location>
</feature>
<dbReference type="PANTHER" id="PTHR13389">
    <property type="entry name" value="PUMILIO HOMOLOG 3"/>
    <property type="match status" value="1"/>
</dbReference>